<dbReference type="SUPFAM" id="SSF52540">
    <property type="entry name" value="P-loop containing nucleoside triphosphate hydrolases"/>
    <property type="match status" value="1"/>
</dbReference>
<dbReference type="Pfam" id="PF13245">
    <property type="entry name" value="AAA_19"/>
    <property type="match status" value="1"/>
</dbReference>
<evidence type="ECO:0000256" key="2">
    <source>
        <dbReference type="ARBA" id="ARBA00022840"/>
    </source>
</evidence>
<dbReference type="GO" id="GO:0008854">
    <property type="term" value="F:exodeoxyribonuclease V activity"/>
    <property type="evidence" value="ECO:0007669"/>
    <property type="project" value="InterPro"/>
</dbReference>
<name>A0A2M9ZP11_9LEPT</name>
<feature type="domain" description="AAA+ ATPase" evidence="3">
    <location>
        <begin position="146"/>
        <end position="306"/>
    </location>
</feature>
<gene>
    <name evidence="5" type="primary">recD</name>
    <name evidence="4" type="ORF">CH360_03495</name>
    <name evidence="5" type="ORF">CH373_06635</name>
</gene>
<dbReference type="Gene3D" id="3.40.50.300">
    <property type="entry name" value="P-loop containing nucleotide triphosphate hydrolases"/>
    <property type="match status" value="2"/>
</dbReference>
<dbReference type="EMBL" id="NPDY01000002">
    <property type="protein sequence ID" value="PJZ70618.1"/>
    <property type="molecule type" value="Genomic_DNA"/>
</dbReference>
<dbReference type="EMBL" id="NPDZ01000003">
    <property type="protein sequence ID" value="PJZ73830.1"/>
    <property type="molecule type" value="Genomic_DNA"/>
</dbReference>
<evidence type="ECO:0000313" key="6">
    <source>
        <dbReference type="Proteomes" id="UP000231962"/>
    </source>
</evidence>
<evidence type="ECO:0000313" key="7">
    <source>
        <dbReference type="Proteomes" id="UP000231990"/>
    </source>
</evidence>
<accession>A0A2M9ZP11</accession>
<evidence type="ECO:0000313" key="4">
    <source>
        <dbReference type="EMBL" id="PJZ70618.1"/>
    </source>
</evidence>
<dbReference type="InterPro" id="IPR050534">
    <property type="entry name" value="Coronavir_polyprotein_1ab"/>
</dbReference>
<evidence type="ECO:0000313" key="5">
    <source>
        <dbReference type="EMBL" id="PJZ73830.1"/>
    </source>
</evidence>
<dbReference type="CDD" id="cd18809">
    <property type="entry name" value="SF1_C_RecD"/>
    <property type="match status" value="1"/>
</dbReference>
<dbReference type="GO" id="GO:0006302">
    <property type="term" value="P:double-strand break repair"/>
    <property type="evidence" value="ECO:0007669"/>
    <property type="project" value="InterPro"/>
</dbReference>
<dbReference type="PANTHER" id="PTHR43788">
    <property type="entry name" value="DNA2/NAM7 HELICASE FAMILY MEMBER"/>
    <property type="match status" value="1"/>
</dbReference>
<dbReference type="Pfam" id="PF13538">
    <property type="entry name" value="UvrD_C_2"/>
    <property type="match status" value="1"/>
</dbReference>
<keyword evidence="2" id="KW-0067">ATP-binding</keyword>
<dbReference type="NCBIfam" id="TIGR01447">
    <property type="entry name" value="recD"/>
    <property type="match status" value="1"/>
</dbReference>
<proteinExistence type="predicted"/>
<evidence type="ECO:0000256" key="1">
    <source>
        <dbReference type="ARBA" id="ARBA00022741"/>
    </source>
</evidence>
<dbReference type="InterPro" id="IPR003593">
    <property type="entry name" value="AAA+_ATPase"/>
</dbReference>
<dbReference type="Proteomes" id="UP000231962">
    <property type="component" value="Unassembled WGS sequence"/>
</dbReference>
<protein>
    <submittedName>
        <fullName evidence="5">Exodeoxyribonuclease V subunit alpha</fullName>
    </submittedName>
</protein>
<sequence length="610" mass="68191">MISSNPIVDPLYVEFLTKGMLPYCKGISEKDLHDTNVTLLSSLRLGNLSVPIEELKTKSLLSLENPFFRERNKLLYYRKPYESLVNLEVAIKSLLSKKIPESQSKRIESVVKEVTEKFPLSLKTSSGEIHLCAEGEQRDALVEALKNPFFVLTGGPGTGKTTVVTSLLRALVRLGYPSSKIGLAAPTGRAAQRLKESLDHTLGYLENIQPIDASLKELNPFTIHRLLGYNPSKRSFKYGTDSKLPYEILILDEVSMVDLYLMNSILESISSKESFRLILLGDPNQLPSVAAGAVLSDLVYQIRKGFPGNGIQLQISRRQEGEASSIFNLAQSCLEAESEKEIALALQDCSKQSLRLQEILPYSKGGDFGFGQMPERTGFFRINGKLPENLDEFLVRYFWSKLLENIHTVSKISQNSERLKEYLTVEIHNTKILTVLRKGQFGSEGLNARLCELILKEQRLPTISVGNRIYFSGLPLLITENDKERELFNGDTGIVAEIKTGAEGKELRALFSVGGVLRDFALDTLPDHEYAFAITVHKSQGSEYDQVFLILPPDATSDQDTEKGSQLYCKEILYTALTRAKKSVYLLAGEKRLKQSLENRSIRTTGFTVC</sequence>
<organism evidence="5 7">
    <name type="scientific">Leptospira perolatii</name>
    <dbReference type="NCBI Taxonomy" id="2023191"/>
    <lineage>
        <taxon>Bacteria</taxon>
        <taxon>Pseudomonadati</taxon>
        <taxon>Spirochaetota</taxon>
        <taxon>Spirochaetia</taxon>
        <taxon>Leptospirales</taxon>
        <taxon>Leptospiraceae</taxon>
        <taxon>Leptospira</taxon>
    </lineage>
</organism>
<dbReference type="SMART" id="SM00382">
    <property type="entry name" value="AAA"/>
    <property type="match status" value="1"/>
</dbReference>
<dbReference type="Proteomes" id="UP000231990">
    <property type="component" value="Unassembled WGS sequence"/>
</dbReference>
<dbReference type="RefSeq" id="WP_100712626.1">
    <property type="nucleotide sequence ID" value="NZ_NPDY01000002.1"/>
</dbReference>
<dbReference type="GO" id="GO:0005524">
    <property type="term" value="F:ATP binding"/>
    <property type="evidence" value="ECO:0007669"/>
    <property type="project" value="UniProtKB-KW"/>
</dbReference>
<evidence type="ECO:0000259" key="3">
    <source>
        <dbReference type="SMART" id="SM00382"/>
    </source>
</evidence>
<dbReference type="PANTHER" id="PTHR43788:SF6">
    <property type="entry name" value="DNA HELICASE B"/>
    <property type="match status" value="1"/>
</dbReference>
<dbReference type="AlphaFoldDB" id="A0A2M9ZP11"/>
<dbReference type="GO" id="GO:0009338">
    <property type="term" value="C:exodeoxyribonuclease V complex"/>
    <property type="evidence" value="ECO:0007669"/>
    <property type="project" value="InterPro"/>
</dbReference>
<comment type="caution">
    <text evidence="5">The sequence shown here is derived from an EMBL/GenBank/DDBJ whole genome shotgun (WGS) entry which is preliminary data.</text>
</comment>
<reference evidence="6 7" key="1">
    <citation type="submission" date="2017-07" db="EMBL/GenBank/DDBJ databases">
        <title>Leptospira spp. isolated from tropical soils.</title>
        <authorList>
            <person name="Thibeaux R."/>
            <person name="Iraola G."/>
            <person name="Ferres I."/>
            <person name="Bierque E."/>
            <person name="Girault D."/>
            <person name="Soupe-Gilbert M.-E."/>
            <person name="Picardeau M."/>
            <person name="Goarant C."/>
        </authorList>
    </citation>
    <scope>NUCLEOTIDE SEQUENCE [LARGE SCALE GENOMIC DNA]</scope>
    <source>
        <strain evidence="5 7">FH1-B-B1</strain>
        <strain evidence="4 6">FH1-B-C1</strain>
    </source>
</reference>
<dbReference type="Gene3D" id="2.30.30.940">
    <property type="match status" value="1"/>
</dbReference>
<dbReference type="InterPro" id="IPR006344">
    <property type="entry name" value="RecD"/>
</dbReference>
<dbReference type="CDD" id="cd17933">
    <property type="entry name" value="DEXSc_RecD-like"/>
    <property type="match status" value="1"/>
</dbReference>
<dbReference type="InterPro" id="IPR027785">
    <property type="entry name" value="UvrD-like_helicase_C"/>
</dbReference>
<dbReference type="GO" id="GO:0006310">
    <property type="term" value="P:DNA recombination"/>
    <property type="evidence" value="ECO:0007669"/>
    <property type="project" value="InterPro"/>
</dbReference>
<dbReference type="GO" id="GO:0017116">
    <property type="term" value="F:single-stranded DNA helicase activity"/>
    <property type="evidence" value="ECO:0007669"/>
    <property type="project" value="TreeGrafter"/>
</dbReference>
<dbReference type="InterPro" id="IPR027417">
    <property type="entry name" value="P-loop_NTPase"/>
</dbReference>
<dbReference type="OrthoDB" id="9803432at2"/>
<keyword evidence="6" id="KW-1185">Reference proteome</keyword>
<keyword evidence="1" id="KW-0547">Nucleotide-binding</keyword>